<evidence type="ECO:0000313" key="2">
    <source>
        <dbReference type="EMBL" id="SFQ49980.1"/>
    </source>
</evidence>
<evidence type="ECO:0000256" key="1">
    <source>
        <dbReference type="SAM" id="SignalP"/>
    </source>
</evidence>
<dbReference type="Pfam" id="PF09694">
    <property type="entry name" value="Gcw_chp"/>
    <property type="match status" value="1"/>
</dbReference>
<keyword evidence="3" id="KW-1185">Reference proteome</keyword>
<protein>
    <recommendedName>
        <fullName evidence="4">Lipoprotein</fullName>
    </recommendedName>
</protein>
<proteinExistence type="predicted"/>
<name>A0A1I5Z0P9_9GAMM</name>
<dbReference type="RefSeq" id="WP_092435368.1">
    <property type="nucleotide sequence ID" value="NZ_FOXM01000026.1"/>
</dbReference>
<accession>A0A1I5Z0P9</accession>
<dbReference type="NCBIfam" id="TIGR02001">
    <property type="entry name" value="gcw_chp"/>
    <property type="match status" value="1"/>
</dbReference>
<gene>
    <name evidence="2" type="ORF">SAMN05216229_12610</name>
</gene>
<feature type="signal peptide" evidence="1">
    <location>
        <begin position="1"/>
        <end position="23"/>
    </location>
</feature>
<dbReference type="OrthoDB" id="9793561at2"/>
<reference evidence="3" key="1">
    <citation type="submission" date="2016-10" db="EMBL/GenBank/DDBJ databases">
        <authorList>
            <person name="Varghese N."/>
            <person name="Submissions S."/>
        </authorList>
    </citation>
    <scope>NUCLEOTIDE SEQUENCE [LARGE SCALE GENOMIC DNA]</scope>
    <source>
        <strain evidence="3">JCM 18195</strain>
    </source>
</reference>
<dbReference type="Proteomes" id="UP000243084">
    <property type="component" value="Unassembled WGS sequence"/>
</dbReference>
<feature type="chain" id="PRO_5017385187" description="Lipoprotein" evidence="1">
    <location>
        <begin position="24"/>
        <end position="247"/>
    </location>
</feature>
<evidence type="ECO:0000313" key="3">
    <source>
        <dbReference type="Proteomes" id="UP000243084"/>
    </source>
</evidence>
<sequence length="247" mass="26826">MLKKLTLAIAAASAVTASSFAVAETVNSPVGDFDVSMNVGLASDYMFRGISQTQGNGAIQGGLDVAHESGLYVGTWASNVDFGDSVDGNVEFDYYLGFGNDITENVSYDLGWIKYDYPGNSSLNYSEYYGSLTAYGFKVGAAYSDDFADDNTTLYSYIGYEYTLPYEIGLALQYGNYDFKDPTFFSNSGNDEDSYNDWSIGLTKTLAGLDFGLTYTDTSLSDDECSNFIGKDDYCDANFVVSVSKTL</sequence>
<organism evidence="2 3">
    <name type="scientific">Geopseudomonas sagittaria</name>
    <dbReference type="NCBI Taxonomy" id="1135990"/>
    <lineage>
        <taxon>Bacteria</taxon>
        <taxon>Pseudomonadati</taxon>
        <taxon>Pseudomonadota</taxon>
        <taxon>Gammaproteobacteria</taxon>
        <taxon>Pseudomonadales</taxon>
        <taxon>Pseudomonadaceae</taxon>
        <taxon>Geopseudomonas</taxon>
    </lineage>
</organism>
<dbReference type="InterPro" id="IPR010239">
    <property type="entry name" value="CHP02001"/>
</dbReference>
<dbReference type="EMBL" id="FOXM01000026">
    <property type="protein sequence ID" value="SFQ49980.1"/>
    <property type="molecule type" value="Genomic_DNA"/>
</dbReference>
<dbReference type="AlphaFoldDB" id="A0A1I5Z0P9"/>
<keyword evidence="1" id="KW-0732">Signal</keyword>
<evidence type="ECO:0008006" key="4">
    <source>
        <dbReference type="Google" id="ProtNLM"/>
    </source>
</evidence>